<proteinExistence type="predicted"/>
<reference evidence="1" key="1">
    <citation type="submission" date="2021-02" db="EMBL/GenBank/DDBJ databases">
        <authorList>
            <person name="Nowell W R."/>
        </authorList>
    </citation>
    <scope>NUCLEOTIDE SEQUENCE</scope>
</reference>
<dbReference type="EMBL" id="CAJNOU010000233">
    <property type="protein sequence ID" value="CAF0926080.1"/>
    <property type="molecule type" value="Genomic_DNA"/>
</dbReference>
<protein>
    <submittedName>
        <fullName evidence="1">Uncharacterized protein</fullName>
    </submittedName>
</protein>
<dbReference type="AlphaFoldDB" id="A0A814B9E1"/>
<comment type="caution">
    <text evidence="1">The sequence shown here is derived from an EMBL/GenBank/DDBJ whole genome shotgun (WGS) entry which is preliminary data.</text>
</comment>
<dbReference type="Proteomes" id="UP000663889">
    <property type="component" value="Unassembled WGS sequence"/>
</dbReference>
<accession>A0A814B9E1</accession>
<sequence>MGAQLSKINLKIIELTTTNDLTLSSDTIVSSYGKEDINLFLPIKLTTDTKTSLILSDDDCRLFNCENKLIKQIRNYLSLLTNTTEEITINDEIDQILMKDIYELMVNQYRRAMKDIQHIFNMKDQLQRTIKEKLDIDKNVDEFISTIPYATTRVEEEKEIEVATTTSKQQQVDVEFQKFLGFSLQMLTSVLLILIRSAEKNDPCIINQILTLASQFCEQIPIERLSSSILSPTTHNFLWKPLQPLTNYINELYLSEDQHVSNQNSIDSLSTSTNEITSVFDNRLERTLNSRGQYARLGNTGKFYCGGTLDERRCNCCNDICGPTSGCNCSACMLLDIQKRALPRGWFVNSDGASARCSRVRPTTFYCGRQVMPDDGRSDGYCGPTDGPQCTACQRLNEQRNDRYGEIWTGSIDSLSTSTDETTTVFDDRLETTLNSRGQYTRLGSTEKFYCDGTLDGPQCSCCDGRCGPTSGCNCSACKVDSSATSTDEITTVFDDRLERTLNSQGQYAHLGSTGKFYCGGTLDGPQCSCCNGICGPTNGCNCSACMLLDVQKRVLSRGWLVNSDGASARCSQVMPTTFYCGRQVMPDDGTSDGYCGPTNGPQCTACQRLNEQQNDRYGAIWTVRDDSSATSTDETTTVFDDRLERTLNSQGQYARLGSTGKFYCDVRDDSSATSTDETTTVFDDRLERTLNSQGQYARLGSTGKFYCDGTLDGPQCSCCNGICGPTNGCNCSACMLLDVQKRALPRGWLVNSDGASARCSQVMPTTFYCGRKVMPDDGTSDGYCGPTNRSQCEACQRLSRQRRGRYKHIWIGQ</sequence>
<evidence type="ECO:0000313" key="1">
    <source>
        <dbReference type="EMBL" id="CAF0926080.1"/>
    </source>
</evidence>
<name>A0A814B9E1_9BILA</name>
<organism evidence="1 2">
    <name type="scientific">Rotaria sordida</name>
    <dbReference type="NCBI Taxonomy" id="392033"/>
    <lineage>
        <taxon>Eukaryota</taxon>
        <taxon>Metazoa</taxon>
        <taxon>Spiralia</taxon>
        <taxon>Gnathifera</taxon>
        <taxon>Rotifera</taxon>
        <taxon>Eurotatoria</taxon>
        <taxon>Bdelloidea</taxon>
        <taxon>Philodinida</taxon>
        <taxon>Philodinidae</taxon>
        <taxon>Rotaria</taxon>
    </lineage>
</organism>
<gene>
    <name evidence="1" type="ORF">SEV965_LOCUS6914</name>
</gene>
<evidence type="ECO:0000313" key="2">
    <source>
        <dbReference type="Proteomes" id="UP000663889"/>
    </source>
</evidence>